<keyword evidence="1" id="KW-0479">Metal-binding</keyword>
<keyword evidence="3" id="KW-0862">Zinc</keyword>
<dbReference type="InterPro" id="IPR013083">
    <property type="entry name" value="Znf_RING/FYVE/PHD"/>
</dbReference>
<protein>
    <recommendedName>
        <fullName evidence="5">RING-CH-type domain-containing protein</fullName>
    </recommendedName>
</protein>
<dbReference type="EMBL" id="BEGY01000114">
    <property type="protein sequence ID" value="GAX84049.1"/>
    <property type="molecule type" value="Genomic_DNA"/>
</dbReference>
<reference evidence="6 7" key="1">
    <citation type="submission" date="2017-08" db="EMBL/GenBank/DDBJ databases">
        <title>Acidophilic green algal genome provides insights into adaptation to an acidic environment.</title>
        <authorList>
            <person name="Hirooka S."/>
            <person name="Hirose Y."/>
            <person name="Kanesaki Y."/>
            <person name="Higuchi S."/>
            <person name="Fujiwara T."/>
            <person name="Onuma R."/>
            <person name="Era A."/>
            <person name="Ohbayashi R."/>
            <person name="Uzuka A."/>
            <person name="Nozaki H."/>
            <person name="Yoshikawa H."/>
            <person name="Miyagishima S.Y."/>
        </authorList>
    </citation>
    <scope>NUCLEOTIDE SEQUENCE [LARGE SCALE GENOMIC DNA]</scope>
    <source>
        <strain evidence="6 7">NIES-2499</strain>
    </source>
</reference>
<dbReference type="OrthoDB" id="548857at2759"/>
<dbReference type="GO" id="GO:0008270">
    <property type="term" value="F:zinc ion binding"/>
    <property type="evidence" value="ECO:0007669"/>
    <property type="project" value="UniProtKB-KW"/>
</dbReference>
<accession>A0A250XMA1</accession>
<gene>
    <name evidence="6" type="ORF">CEUSTIGMA_g11473.t1</name>
</gene>
<evidence type="ECO:0000256" key="1">
    <source>
        <dbReference type="ARBA" id="ARBA00022723"/>
    </source>
</evidence>
<dbReference type="PANTHER" id="PTHR46347">
    <property type="entry name" value="RING/FYVE/PHD ZINC FINGER SUPERFAMILY PROTEIN"/>
    <property type="match status" value="1"/>
</dbReference>
<dbReference type="InterPro" id="IPR011016">
    <property type="entry name" value="Znf_RING-CH"/>
</dbReference>
<keyword evidence="4" id="KW-0472">Membrane</keyword>
<dbReference type="Gene3D" id="3.30.40.10">
    <property type="entry name" value="Zinc/RING finger domain, C3HC4 (zinc finger)"/>
    <property type="match status" value="1"/>
</dbReference>
<evidence type="ECO:0000259" key="5">
    <source>
        <dbReference type="PROSITE" id="PS51292"/>
    </source>
</evidence>
<feature type="transmembrane region" description="Helical" evidence="4">
    <location>
        <begin position="118"/>
        <end position="141"/>
    </location>
</feature>
<keyword evidence="4" id="KW-0812">Transmembrane</keyword>
<dbReference type="Proteomes" id="UP000232323">
    <property type="component" value="Unassembled WGS sequence"/>
</dbReference>
<feature type="transmembrane region" description="Helical" evidence="4">
    <location>
        <begin position="79"/>
        <end position="106"/>
    </location>
</feature>
<name>A0A250XMA1_9CHLO</name>
<dbReference type="AlphaFoldDB" id="A0A250XMA1"/>
<evidence type="ECO:0000256" key="3">
    <source>
        <dbReference type="ARBA" id="ARBA00022833"/>
    </source>
</evidence>
<keyword evidence="2" id="KW-0863">Zinc-finger</keyword>
<dbReference type="PANTHER" id="PTHR46347:SF1">
    <property type="entry name" value="RING_FYVE_PHD ZINC FINGER SUPERFAMILY PROTEIN"/>
    <property type="match status" value="1"/>
</dbReference>
<evidence type="ECO:0000256" key="2">
    <source>
        <dbReference type="ARBA" id="ARBA00022771"/>
    </source>
</evidence>
<comment type="caution">
    <text evidence="6">The sequence shown here is derived from an EMBL/GenBank/DDBJ whole genome shotgun (WGS) entry which is preliminary data.</text>
</comment>
<feature type="domain" description="RING-CH-type" evidence="5">
    <location>
        <begin position="8"/>
        <end position="71"/>
    </location>
</feature>
<sequence length="323" mass="35686">MNKPFLTNIVVGGRQCRFCLGEEGEDPELGRLINPCLCRDTVHTECLQTWRATNAQAFYSCNVCKWSYKFQRVTRFREIAVRLCAPLWPIALVSFLSAALGFIPVFGHAGSNIGLHMLNGLAAVGLLYLSVIVVAFNWQYLRYTSMVSQAATTASLPSPLRLQLWTHMLARCVLLAMFFGFCMVYFFPYSGLMGVLAMALASPPAVKELGDRLIRRLEAGREVQDVTSDMVAQGARERADDQSIRMQGLGEDVNALEQEGLVEGSAHPPLLDVEAGTSDGVQVDARTCDRPQEPLALIVSTHIPHQVVQSDQEMVPHPQLQCC</sequence>
<evidence type="ECO:0000313" key="7">
    <source>
        <dbReference type="Proteomes" id="UP000232323"/>
    </source>
</evidence>
<dbReference type="PROSITE" id="PS51292">
    <property type="entry name" value="ZF_RING_CH"/>
    <property type="match status" value="1"/>
</dbReference>
<proteinExistence type="predicted"/>
<dbReference type="SUPFAM" id="SSF57850">
    <property type="entry name" value="RING/U-box"/>
    <property type="match status" value="1"/>
</dbReference>
<dbReference type="Pfam" id="PF12906">
    <property type="entry name" value="RINGv"/>
    <property type="match status" value="1"/>
</dbReference>
<evidence type="ECO:0000256" key="4">
    <source>
        <dbReference type="SAM" id="Phobius"/>
    </source>
</evidence>
<keyword evidence="4" id="KW-1133">Transmembrane helix</keyword>
<organism evidence="6 7">
    <name type="scientific">Chlamydomonas eustigma</name>
    <dbReference type="NCBI Taxonomy" id="1157962"/>
    <lineage>
        <taxon>Eukaryota</taxon>
        <taxon>Viridiplantae</taxon>
        <taxon>Chlorophyta</taxon>
        <taxon>core chlorophytes</taxon>
        <taxon>Chlorophyceae</taxon>
        <taxon>CS clade</taxon>
        <taxon>Chlamydomonadales</taxon>
        <taxon>Chlamydomonadaceae</taxon>
        <taxon>Chlamydomonas</taxon>
    </lineage>
</organism>
<evidence type="ECO:0000313" key="6">
    <source>
        <dbReference type="EMBL" id="GAX84049.1"/>
    </source>
</evidence>
<dbReference type="SMART" id="SM00744">
    <property type="entry name" value="RINGv"/>
    <property type="match status" value="1"/>
</dbReference>
<keyword evidence="7" id="KW-1185">Reference proteome</keyword>
<dbReference type="CDD" id="cd16495">
    <property type="entry name" value="RING_CH-C4HC3_MARCH"/>
    <property type="match status" value="1"/>
</dbReference>